<keyword evidence="8" id="KW-1015">Disulfide bond</keyword>
<proteinExistence type="predicted"/>
<evidence type="ECO:0000256" key="4">
    <source>
        <dbReference type="ARBA" id="ARBA00022729"/>
    </source>
</evidence>
<evidence type="ECO:0000256" key="5">
    <source>
        <dbReference type="ARBA" id="ARBA00022801"/>
    </source>
</evidence>
<gene>
    <name evidence="11" type="ORF">CCAP1982_LOCUS2011</name>
</gene>
<keyword evidence="12" id="KW-1185">Reference proteome</keyword>
<sequence length="480" mass="52970">MLTDLLRITFSTFLLFFCALWRQSIITHAQEIPAIPCPNYFQYLNTGNQYIGRITLPNIPLGKSRLDVRFSQRYPVQSNYFGRLSLYEDQQTTFNNLANGLPVSYRVDFPLVNVVPKLTRIDVNGVTVCAADEYPPPSTALDLQHTLQTSTVTATLPLNSNFERSPLFPTNTNTITSQPTVQRFPQQTQLISEVRNPRPVAVSTRIIQPRLEPATPARDYTRCGVEGNTVTPFIHGGIQISRGQFPWLAAVYRKQSSGLRFLCGGSLVSSNTVITAAHCFKLKSIGASQIVVYLGRHNLENYGEVGAVSRDIRNLLIHPDYNSKSLPDADIAILHMQSAVSFSEFIRPICLWSESADNALIVGQTAFVAGWGADENGREVTALPKMVDASIVSDNECLRSSEVYSKLTTPRTICAGNRDGTGPCMGDSGGGLMMSRNGVWMLRGVVSAGLTSQGQCDLSQYIIYCDLAKHYSWVRSNVLV</sequence>
<evidence type="ECO:0000256" key="8">
    <source>
        <dbReference type="ARBA" id="ARBA00023157"/>
    </source>
</evidence>
<dbReference type="OrthoDB" id="6147874at2759"/>
<evidence type="ECO:0000256" key="3">
    <source>
        <dbReference type="ARBA" id="ARBA00022670"/>
    </source>
</evidence>
<feature type="signal peptide" evidence="9">
    <location>
        <begin position="1"/>
        <end position="29"/>
    </location>
</feature>
<dbReference type="PANTHER" id="PTHR24260:SF143">
    <property type="entry name" value="SERINE PROTEASE GD-LIKE PROTEIN"/>
    <property type="match status" value="1"/>
</dbReference>
<dbReference type="Pfam" id="PF00089">
    <property type="entry name" value="Trypsin"/>
    <property type="match status" value="1"/>
</dbReference>
<comment type="subcellular location">
    <subcellularLocation>
        <location evidence="1">Secreted</location>
    </subcellularLocation>
</comment>
<keyword evidence="3" id="KW-0645">Protease</keyword>
<dbReference type="InterPro" id="IPR051333">
    <property type="entry name" value="CLIP_Serine_Protease"/>
</dbReference>
<dbReference type="SUPFAM" id="SSF50494">
    <property type="entry name" value="Trypsin-like serine proteases"/>
    <property type="match status" value="1"/>
</dbReference>
<organism evidence="11 12">
    <name type="scientific">Ceratitis capitata</name>
    <name type="common">Mediterranean fruit fly</name>
    <name type="synonym">Tephritis capitata</name>
    <dbReference type="NCBI Taxonomy" id="7213"/>
    <lineage>
        <taxon>Eukaryota</taxon>
        <taxon>Metazoa</taxon>
        <taxon>Ecdysozoa</taxon>
        <taxon>Arthropoda</taxon>
        <taxon>Hexapoda</taxon>
        <taxon>Insecta</taxon>
        <taxon>Pterygota</taxon>
        <taxon>Neoptera</taxon>
        <taxon>Endopterygota</taxon>
        <taxon>Diptera</taxon>
        <taxon>Brachycera</taxon>
        <taxon>Muscomorpha</taxon>
        <taxon>Tephritoidea</taxon>
        <taxon>Tephritidae</taxon>
        <taxon>Ceratitis</taxon>
        <taxon>Ceratitis</taxon>
    </lineage>
</organism>
<keyword evidence="4 9" id="KW-0732">Signal</keyword>
<keyword evidence="6" id="KW-0720">Serine protease</keyword>
<evidence type="ECO:0000313" key="12">
    <source>
        <dbReference type="Proteomes" id="UP000606786"/>
    </source>
</evidence>
<evidence type="ECO:0000259" key="10">
    <source>
        <dbReference type="PROSITE" id="PS50240"/>
    </source>
</evidence>
<dbReference type="PRINTS" id="PR00722">
    <property type="entry name" value="CHYMOTRYPSIN"/>
</dbReference>
<dbReference type="PANTHER" id="PTHR24260">
    <property type="match status" value="1"/>
</dbReference>
<dbReference type="GO" id="GO:0006508">
    <property type="term" value="P:proteolysis"/>
    <property type="evidence" value="ECO:0007669"/>
    <property type="project" value="UniProtKB-KW"/>
</dbReference>
<feature type="chain" id="PRO_5032819011" evidence="9">
    <location>
        <begin position="30"/>
        <end position="480"/>
    </location>
</feature>
<evidence type="ECO:0000256" key="1">
    <source>
        <dbReference type="ARBA" id="ARBA00004613"/>
    </source>
</evidence>
<reference evidence="11" key="1">
    <citation type="submission" date="2020-11" db="EMBL/GenBank/DDBJ databases">
        <authorList>
            <person name="Whitehead M."/>
        </authorList>
    </citation>
    <scope>NUCLEOTIDE SEQUENCE</scope>
    <source>
        <strain evidence="11">EGII</strain>
    </source>
</reference>
<keyword evidence="5" id="KW-0378">Hydrolase</keyword>
<dbReference type="InterPro" id="IPR018114">
    <property type="entry name" value="TRYPSIN_HIS"/>
</dbReference>
<dbReference type="PROSITE" id="PS00134">
    <property type="entry name" value="TRYPSIN_HIS"/>
    <property type="match status" value="1"/>
</dbReference>
<dbReference type="AlphaFoldDB" id="A0A811U2Q1"/>
<evidence type="ECO:0000313" key="11">
    <source>
        <dbReference type="EMBL" id="CAD6993189.1"/>
    </source>
</evidence>
<dbReference type="SMART" id="SM00020">
    <property type="entry name" value="Tryp_SPc"/>
    <property type="match status" value="1"/>
</dbReference>
<keyword evidence="2" id="KW-0964">Secreted</keyword>
<dbReference type="GO" id="GO:0004252">
    <property type="term" value="F:serine-type endopeptidase activity"/>
    <property type="evidence" value="ECO:0007669"/>
    <property type="project" value="InterPro"/>
</dbReference>
<dbReference type="InterPro" id="IPR031986">
    <property type="entry name" value="GD_N"/>
</dbReference>
<feature type="domain" description="Peptidase S1" evidence="10">
    <location>
        <begin position="234"/>
        <end position="479"/>
    </location>
</feature>
<protein>
    <submittedName>
        <fullName evidence="11">(Mediterranean fruit fly) hypothetical protein</fullName>
    </submittedName>
</protein>
<evidence type="ECO:0000256" key="6">
    <source>
        <dbReference type="ARBA" id="ARBA00022825"/>
    </source>
</evidence>
<comment type="caution">
    <text evidence="11">The sequence shown here is derived from an EMBL/GenBank/DDBJ whole genome shotgun (WGS) entry which is preliminary data.</text>
</comment>
<dbReference type="InterPro" id="IPR001314">
    <property type="entry name" value="Peptidase_S1A"/>
</dbReference>
<dbReference type="InterPro" id="IPR001254">
    <property type="entry name" value="Trypsin_dom"/>
</dbReference>
<dbReference type="InterPro" id="IPR043504">
    <property type="entry name" value="Peptidase_S1_PA_chymotrypsin"/>
</dbReference>
<accession>A0A811U2Q1</accession>
<dbReference type="Pfam" id="PF16030">
    <property type="entry name" value="GD_N"/>
    <property type="match status" value="1"/>
</dbReference>
<evidence type="ECO:0000256" key="2">
    <source>
        <dbReference type="ARBA" id="ARBA00022525"/>
    </source>
</evidence>
<dbReference type="Proteomes" id="UP000606786">
    <property type="component" value="Unassembled WGS sequence"/>
</dbReference>
<keyword evidence="7" id="KW-0865">Zymogen</keyword>
<evidence type="ECO:0000256" key="7">
    <source>
        <dbReference type="ARBA" id="ARBA00023145"/>
    </source>
</evidence>
<dbReference type="EMBL" id="CAJHJT010000001">
    <property type="protein sequence ID" value="CAD6993189.1"/>
    <property type="molecule type" value="Genomic_DNA"/>
</dbReference>
<dbReference type="GO" id="GO:0005576">
    <property type="term" value="C:extracellular region"/>
    <property type="evidence" value="ECO:0007669"/>
    <property type="project" value="UniProtKB-SubCell"/>
</dbReference>
<dbReference type="Gene3D" id="2.40.10.10">
    <property type="entry name" value="Trypsin-like serine proteases"/>
    <property type="match status" value="1"/>
</dbReference>
<name>A0A811U2Q1_CERCA</name>
<evidence type="ECO:0000256" key="9">
    <source>
        <dbReference type="SAM" id="SignalP"/>
    </source>
</evidence>
<dbReference type="CDD" id="cd00190">
    <property type="entry name" value="Tryp_SPc"/>
    <property type="match status" value="1"/>
</dbReference>
<dbReference type="PROSITE" id="PS50240">
    <property type="entry name" value="TRYPSIN_DOM"/>
    <property type="match status" value="1"/>
</dbReference>
<dbReference type="InterPro" id="IPR009003">
    <property type="entry name" value="Peptidase_S1_PA"/>
</dbReference>
<dbReference type="FunFam" id="2.40.10.10:FF:000146">
    <property type="entry name" value="Serine protease 53"/>
    <property type="match status" value="1"/>
</dbReference>